<sequence length="766" mass="90721">MTDKNEKRILSIIRYSSTIFIFVISLVIAYFINIEHKKNIKEEKDQIEKEFVLEERKRVEFITKKAYELLEKKDESKKELLKAKIRNHVLNAYKITMSIYENNKNTKSKEEITKLIKDALRDIRFLNGRGYFFIYKMDGTNVLNAAFPKLEGKSLWHYQDSKGVSLLQEMNKQLQIQDEVFYDWYWNKPNGKKDEYLKVGFFKKFGPYDWFIGTGEYMEDFTEELKEETLDIIKTLKYKNDGYLFVFEKNGLLLNTLQKDMIGINIHEVNLFDKLSKSFSSFMNSDDKGRFIQYEIHKNLEDKNPKNKISFMLKFDNWDWVIGSGFNIEEASSIVENRQKSLEEKYNRYLKNLIILSTIFLVFLLVISYLMSKYLEKIFTDYKCTLKNKNKNLLQAQKVAKLGDWKLDVENSELYWSEEIYRIFGVDKDKKIDLDYVVELINDEYKSYFKDSIKNTILNKTKHNAIYKIKRENDKKIRWIDCTGEFDEESNIVVGTIQDITDRKKLEIEKEQQEKILYQQSKMAAMGEMLSNIAHQWRQPLSTISTASTGIKLQKDMDILKDEDLIHAMDNINKSAQYLSQTIEDFRNFFNPKNNSFKEINLIDLIDRSLSLIDSQFKAKDIEIIKNIEDIDLFILENEFIQVLINILNNSRDALLLKGKNEKRLIFIESKRIKEKLELKIYDNANGIDLEIINRVFEPYFTTKHKSQGTGIGLYMSQEIITKLFKGYISVYNKTYVYKENVYKGACFKLELNINSKSKKIEERGI</sequence>
<dbReference type="Gene3D" id="3.30.450.20">
    <property type="entry name" value="PAS domain"/>
    <property type="match status" value="3"/>
</dbReference>
<evidence type="ECO:0000259" key="15">
    <source>
        <dbReference type="PROSITE" id="PS50109"/>
    </source>
</evidence>
<keyword evidence="6" id="KW-0808">Transferase</keyword>
<organism evidence="18 20">
    <name type="scientific">Halarcobacter bivalviorum</name>
    <dbReference type="NCBI Taxonomy" id="663364"/>
    <lineage>
        <taxon>Bacteria</taxon>
        <taxon>Pseudomonadati</taxon>
        <taxon>Campylobacterota</taxon>
        <taxon>Epsilonproteobacteria</taxon>
        <taxon>Campylobacterales</taxon>
        <taxon>Arcobacteraceae</taxon>
        <taxon>Halarcobacter</taxon>
    </lineage>
</organism>
<evidence type="ECO:0000313" key="20">
    <source>
        <dbReference type="Proteomes" id="UP000289193"/>
    </source>
</evidence>
<keyword evidence="13 14" id="KW-0472">Membrane</keyword>
<dbReference type="InterPro" id="IPR003661">
    <property type="entry name" value="HisK_dim/P_dom"/>
</dbReference>
<keyword evidence="11 14" id="KW-1133">Transmembrane helix</keyword>
<feature type="domain" description="PAS" evidence="16">
    <location>
        <begin position="407"/>
        <end position="460"/>
    </location>
</feature>
<dbReference type="InterPro" id="IPR036890">
    <property type="entry name" value="HATPase_C_sf"/>
</dbReference>
<dbReference type="InterPro" id="IPR004358">
    <property type="entry name" value="Sig_transdc_His_kin-like_C"/>
</dbReference>
<dbReference type="Proteomes" id="UP000253850">
    <property type="component" value="Chromosome"/>
</dbReference>
<evidence type="ECO:0000256" key="13">
    <source>
        <dbReference type="ARBA" id="ARBA00023136"/>
    </source>
</evidence>
<dbReference type="SUPFAM" id="SSF47384">
    <property type="entry name" value="Homodimeric domain of signal transducing histidine kinase"/>
    <property type="match status" value="1"/>
</dbReference>
<dbReference type="SUPFAM" id="SSF55874">
    <property type="entry name" value="ATPase domain of HSP90 chaperone/DNA topoisomerase II/histidine kinase"/>
    <property type="match status" value="1"/>
</dbReference>
<evidence type="ECO:0000256" key="6">
    <source>
        <dbReference type="ARBA" id="ARBA00022679"/>
    </source>
</evidence>
<proteinExistence type="predicted"/>
<dbReference type="PANTHER" id="PTHR43065:SF46">
    <property type="entry name" value="C4-DICARBOXYLATE TRANSPORT SENSOR PROTEIN DCTB"/>
    <property type="match status" value="1"/>
</dbReference>
<dbReference type="InterPro" id="IPR004010">
    <property type="entry name" value="Double_Cache_2"/>
</dbReference>
<evidence type="ECO:0000256" key="12">
    <source>
        <dbReference type="ARBA" id="ARBA00023012"/>
    </source>
</evidence>
<dbReference type="Proteomes" id="UP000289193">
    <property type="component" value="Unassembled WGS sequence"/>
</dbReference>
<reference evidence="18 20" key="1">
    <citation type="submission" date="2017-10" db="EMBL/GenBank/DDBJ databases">
        <title>Genomics of the genus Arcobacter.</title>
        <authorList>
            <person name="Perez-Cataluna A."/>
            <person name="Figueras M.J."/>
        </authorList>
    </citation>
    <scope>NUCLEOTIDE SEQUENCE [LARGE SCALE GENOMIC DNA]</scope>
    <source>
        <strain evidence="18 20">CECT 7835</strain>
    </source>
</reference>
<comment type="catalytic activity">
    <reaction evidence="1">
        <text>ATP + protein L-histidine = ADP + protein N-phospho-L-histidine.</text>
        <dbReference type="EC" id="2.7.13.3"/>
    </reaction>
</comment>
<dbReference type="CDD" id="cd00082">
    <property type="entry name" value="HisKA"/>
    <property type="match status" value="1"/>
</dbReference>
<dbReference type="KEGG" id="hbv:ABIV_0129"/>
<evidence type="ECO:0000256" key="7">
    <source>
        <dbReference type="ARBA" id="ARBA00022692"/>
    </source>
</evidence>
<dbReference type="GO" id="GO:0005886">
    <property type="term" value="C:plasma membrane"/>
    <property type="evidence" value="ECO:0007669"/>
    <property type="project" value="UniProtKB-SubCell"/>
</dbReference>
<keyword evidence="20" id="KW-1185">Reference proteome</keyword>
<keyword evidence="8" id="KW-0547">Nucleotide-binding</keyword>
<evidence type="ECO:0000313" key="17">
    <source>
        <dbReference type="EMBL" id="AXH11168.1"/>
    </source>
</evidence>
<keyword evidence="9 17" id="KW-0418">Kinase</keyword>
<dbReference type="PROSITE" id="PS50112">
    <property type="entry name" value="PAS"/>
    <property type="match status" value="1"/>
</dbReference>
<dbReference type="EC" id="2.7.13.3" evidence="3"/>
<evidence type="ECO:0000313" key="19">
    <source>
        <dbReference type="Proteomes" id="UP000253850"/>
    </source>
</evidence>
<dbReference type="InterPro" id="IPR033480">
    <property type="entry name" value="sCache_2"/>
</dbReference>
<dbReference type="Pfam" id="PF00512">
    <property type="entry name" value="HisKA"/>
    <property type="match status" value="1"/>
</dbReference>
<dbReference type="InterPro" id="IPR000014">
    <property type="entry name" value="PAS"/>
</dbReference>
<dbReference type="SMART" id="SM00387">
    <property type="entry name" value="HATPase_c"/>
    <property type="match status" value="1"/>
</dbReference>
<accession>A0AAX2AAD5</accession>
<dbReference type="GO" id="GO:0005524">
    <property type="term" value="F:ATP binding"/>
    <property type="evidence" value="ECO:0007669"/>
    <property type="project" value="UniProtKB-KW"/>
</dbReference>
<dbReference type="RefSeq" id="WP_114838057.1">
    <property type="nucleotide sequence ID" value="NZ_CP031217.1"/>
</dbReference>
<evidence type="ECO:0000259" key="16">
    <source>
        <dbReference type="PROSITE" id="PS50112"/>
    </source>
</evidence>
<feature type="domain" description="Histidine kinase" evidence="15">
    <location>
        <begin position="532"/>
        <end position="756"/>
    </location>
</feature>
<evidence type="ECO:0000256" key="3">
    <source>
        <dbReference type="ARBA" id="ARBA00012438"/>
    </source>
</evidence>
<dbReference type="Pfam" id="PF02518">
    <property type="entry name" value="HATPase_c"/>
    <property type="match status" value="1"/>
</dbReference>
<comment type="subcellular location">
    <subcellularLocation>
        <location evidence="2">Cell membrane</location>
        <topology evidence="2">Multi-pass membrane protein</topology>
    </subcellularLocation>
</comment>
<keyword evidence="12" id="KW-0902">Two-component regulatory system</keyword>
<dbReference type="GO" id="GO:0000155">
    <property type="term" value="F:phosphorelay sensor kinase activity"/>
    <property type="evidence" value="ECO:0007669"/>
    <property type="project" value="InterPro"/>
</dbReference>
<dbReference type="Gene3D" id="3.30.565.10">
    <property type="entry name" value="Histidine kinase-like ATPase, C-terminal domain"/>
    <property type="match status" value="1"/>
</dbReference>
<evidence type="ECO:0000256" key="11">
    <source>
        <dbReference type="ARBA" id="ARBA00022989"/>
    </source>
</evidence>
<evidence type="ECO:0000256" key="4">
    <source>
        <dbReference type="ARBA" id="ARBA00022475"/>
    </source>
</evidence>
<dbReference type="AlphaFoldDB" id="A0AAX2AAD5"/>
<evidence type="ECO:0000256" key="2">
    <source>
        <dbReference type="ARBA" id="ARBA00004651"/>
    </source>
</evidence>
<dbReference type="Gene3D" id="1.10.287.130">
    <property type="match status" value="1"/>
</dbReference>
<dbReference type="InterPro" id="IPR013655">
    <property type="entry name" value="PAS_fold_3"/>
</dbReference>
<dbReference type="SUPFAM" id="SSF55785">
    <property type="entry name" value="PYP-like sensor domain (PAS domain)"/>
    <property type="match status" value="1"/>
</dbReference>
<gene>
    <name evidence="17" type="ORF">ABIV_0129</name>
    <name evidence="18" type="ORF">CRV05_07895</name>
</gene>
<evidence type="ECO:0000256" key="14">
    <source>
        <dbReference type="SAM" id="Phobius"/>
    </source>
</evidence>
<evidence type="ECO:0000256" key="5">
    <source>
        <dbReference type="ARBA" id="ARBA00022553"/>
    </source>
</evidence>
<keyword evidence="4" id="KW-1003">Cell membrane</keyword>
<dbReference type="InterPro" id="IPR003594">
    <property type="entry name" value="HATPase_dom"/>
</dbReference>
<dbReference type="Pfam" id="PF08269">
    <property type="entry name" value="dCache_2"/>
    <property type="match status" value="1"/>
</dbReference>
<dbReference type="InterPro" id="IPR035965">
    <property type="entry name" value="PAS-like_dom_sf"/>
</dbReference>
<feature type="transmembrane region" description="Helical" evidence="14">
    <location>
        <begin position="12"/>
        <end position="32"/>
    </location>
</feature>
<evidence type="ECO:0000256" key="10">
    <source>
        <dbReference type="ARBA" id="ARBA00022840"/>
    </source>
</evidence>
<dbReference type="PROSITE" id="PS50109">
    <property type="entry name" value="HIS_KIN"/>
    <property type="match status" value="1"/>
</dbReference>
<evidence type="ECO:0000313" key="18">
    <source>
        <dbReference type="EMBL" id="RXK09651.1"/>
    </source>
</evidence>
<evidence type="ECO:0000256" key="8">
    <source>
        <dbReference type="ARBA" id="ARBA00022741"/>
    </source>
</evidence>
<dbReference type="InterPro" id="IPR005467">
    <property type="entry name" value="His_kinase_dom"/>
</dbReference>
<dbReference type="Pfam" id="PF08447">
    <property type="entry name" value="PAS_3"/>
    <property type="match status" value="1"/>
</dbReference>
<evidence type="ECO:0000256" key="9">
    <source>
        <dbReference type="ARBA" id="ARBA00022777"/>
    </source>
</evidence>
<feature type="transmembrane region" description="Helical" evidence="14">
    <location>
        <begin position="349"/>
        <end position="371"/>
    </location>
</feature>
<protein>
    <recommendedName>
        <fullName evidence="3">histidine kinase</fullName>
        <ecNumber evidence="3">2.7.13.3</ecNumber>
    </recommendedName>
</protein>
<dbReference type="PANTHER" id="PTHR43065">
    <property type="entry name" value="SENSOR HISTIDINE KINASE"/>
    <property type="match status" value="1"/>
</dbReference>
<keyword evidence="5" id="KW-0597">Phosphoprotein</keyword>
<keyword evidence="7 14" id="KW-0812">Transmembrane</keyword>
<name>A0AAX2AAD5_9BACT</name>
<evidence type="ECO:0000256" key="1">
    <source>
        <dbReference type="ARBA" id="ARBA00000085"/>
    </source>
</evidence>
<dbReference type="PRINTS" id="PR00344">
    <property type="entry name" value="BCTRLSENSOR"/>
</dbReference>
<keyword evidence="10" id="KW-0067">ATP-binding</keyword>
<reference evidence="17 19" key="2">
    <citation type="submission" date="2018-07" db="EMBL/GenBank/DDBJ databases">
        <title>Complete genome of the Arcobacter bivalviorum type strain LMG 26154.</title>
        <authorList>
            <person name="Miller W.G."/>
            <person name="Yee E."/>
            <person name="Bono J.L."/>
        </authorList>
    </citation>
    <scope>NUCLEOTIDE SEQUENCE [LARGE SCALE GENOMIC DNA]</scope>
    <source>
        <strain evidence="17 19">LMG 26154</strain>
    </source>
</reference>
<dbReference type="InterPro" id="IPR036097">
    <property type="entry name" value="HisK_dim/P_sf"/>
</dbReference>
<dbReference type="SMART" id="SM01049">
    <property type="entry name" value="Cache_2"/>
    <property type="match status" value="1"/>
</dbReference>
<dbReference type="EMBL" id="PDKM01000004">
    <property type="protein sequence ID" value="RXK09651.1"/>
    <property type="molecule type" value="Genomic_DNA"/>
</dbReference>
<dbReference type="EMBL" id="CP031217">
    <property type="protein sequence ID" value="AXH11168.1"/>
    <property type="molecule type" value="Genomic_DNA"/>
</dbReference>